<dbReference type="Proteomes" id="UP000276133">
    <property type="component" value="Unassembled WGS sequence"/>
</dbReference>
<comment type="caution">
    <text evidence="2">The sequence shown here is derived from an EMBL/GenBank/DDBJ whole genome shotgun (WGS) entry which is preliminary data.</text>
</comment>
<gene>
    <name evidence="2" type="ORF">BpHYR1_041249</name>
</gene>
<sequence length="158" mass="17512">MLINFVCCLARDASSLASSDKTALTDQASSENMPATDNGVWLIVIVFGYIFGLFLIFVVIWFIWYGTSIKRDRRSSSSSSQNNLNPGSAANSNHFSSYSASSSLSRHGGKEIINGYSPAHNMAFNNRDEYFQKSNLLTQDDLSGSHSTSFVHSYHHRI</sequence>
<keyword evidence="1" id="KW-0812">Transmembrane</keyword>
<keyword evidence="3" id="KW-1185">Reference proteome</keyword>
<dbReference type="EMBL" id="REGN01008219">
    <property type="protein sequence ID" value="RNA04134.1"/>
    <property type="molecule type" value="Genomic_DNA"/>
</dbReference>
<organism evidence="2 3">
    <name type="scientific">Brachionus plicatilis</name>
    <name type="common">Marine rotifer</name>
    <name type="synonym">Brachionus muelleri</name>
    <dbReference type="NCBI Taxonomy" id="10195"/>
    <lineage>
        <taxon>Eukaryota</taxon>
        <taxon>Metazoa</taxon>
        <taxon>Spiralia</taxon>
        <taxon>Gnathifera</taxon>
        <taxon>Rotifera</taxon>
        <taxon>Eurotatoria</taxon>
        <taxon>Monogononta</taxon>
        <taxon>Pseudotrocha</taxon>
        <taxon>Ploima</taxon>
        <taxon>Brachionidae</taxon>
        <taxon>Brachionus</taxon>
    </lineage>
</organism>
<keyword evidence="1" id="KW-0472">Membrane</keyword>
<evidence type="ECO:0000256" key="1">
    <source>
        <dbReference type="SAM" id="Phobius"/>
    </source>
</evidence>
<evidence type="ECO:0000313" key="2">
    <source>
        <dbReference type="EMBL" id="RNA04134.1"/>
    </source>
</evidence>
<accession>A0A3M7PYV1</accession>
<proteinExistence type="predicted"/>
<protein>
    <submittedName>
        <fullName evidence="2">Uncharacterized protein</fullName>
    </submittedName>
</protein>
<feature type="transmembrane region" description="Helical" evidence="1">
    <location>
        <begin position="41"/>
        <end position="64"/>
    </location>
</feature>
<dbReference type="OrthoDB" id="10038301at2759"/>
<reference evidence="2 3" key="1">
    <citation type="journal article" date="2018" name="Sci. Rep.">
        <title>Genomic signatures of local adaptation to the degree of environmental predictability in rotifers.</title>
        <authorList>
            <person name="Franch-Gras L."/>
            <person name="Hahn C."/>
            <person name="Garcia-Roger E.M."/>
            <person name="Carmona M.J."/>
            <person name="Serra M."/>
            <person name="Gomez A."/>
        </authorList>
    </citation>
    <scope>NUCLEOTIDE SEQUENCE [LARGE SCALE GENOMIC DNA]</scope>
    <source>
        <strain evidence="2">HYR1</strain>
    </source>
</reference>
<keyword evidence="1" id="KW-1133">Transmembrane helix</keyword>
<dbReference type="AlphaFoldDB" id="A0A3M7PYV1"/>
<evidence type="ECO:0000313" key="3">
    <source>
        <dbReference type="Proteomes" id="UP000276133"/>
    </source>
</evidence>
<name>A0A3M7PYV1_BRAPC</name>